<dbReference type="Pfam" id="PF20385">
    <property type="entry name" value="DUF6680"/>
    <property type="match status" value="1"/>
</dbReference>
<keyword evidence="1" id="KW-0812">Transmembrane</keyword>
<feature type="transmembrane region" description="Helical" evidence="1">
    <location>
        <begin position="6"/>
        <end position="29"/>
    </location>
</feature>
<sequence length="133" mass="15268">MPNIDYTLKITDLIMILAVFIGPIVAVRLTDKINETKKAYERKLAIFKSLMTTRANTLAVVHVEALNTIDVEFNNNNTKEKAVIEAWKLYLAHLNSFDEKDTSWGSRRNDYFIDLLYTMGISIGVSFEKSYLK</sequence>
<dbReference type="Proteomes" id="UP000297239">
    <property type="component" value="Unassembled WGS sequence"/>
</dbReference>
<gene>
    <name evidence="3" type="ORF">EHQ18_09150</name>
</gene>
<proteinExistence type="predicted"/>
<dbReference type="OrthoDB" id="1493705at2"/>
<organism evidence="3 4">
    <name type="scientific">Leptospira kanakyensis</name>
    <dbReference type="NCBI Taxonomy" id="2484968"/>
    <lineage>
        <taxon>Bacteria</taxon>
        <taxon>Pseudomonadati</taxon>
        <taxon>Spirochaetota</taxon>
        <taxon>Spirochaetia</taxon>
        <taxon>Leptospirales</taxon>
        <taxon>Leptospiraceae</taxon>
        <taxon>Leptospira</taxon>
    </lineage>
</organism>
<comment type="caution">
    <text evidence="3">The sequence shown here is derived from an EMBL/GenBank/DDBJ whole genome shotgun (WGS) entry which is preliminary data.</text>
</comment>
<reference evidence="3" key="1">
    <citation type="journal article" date="2019" name="PLoS Negl. Trop. Dis.">
        <title>Revisiting the worldwide diversity of Leptospira species in the environment.</title>
        <authorList>
            <person name="Vincent A.T."/>
            <person name="Schiettekatte O."/>
            <person name="Bourhy P."/>
            <person name="Veyrier F.J."/>
            <person name="Picardeau M."/>
        </authorList>
    </citation>
    <scope>NUCLEOTIDE SEQUENCE [LARGE SCALE GENOMIC DNA]</scope>
    <source>
        <strain evidence="3">201800293</strain>
    </source>
</reference>
<protein>
    <recommendedName>
        <fullName evidence="2">DUF6680 domain-containing protein</fullName>
    </recommendedName>
</protein>
<accession>A0A6N4QG73</accession>
<dbReference type="InterPro" id="IPR046502">
    <property type="entry name" value="DUF6680"/>
</dbReference>
<dbReference type="AlphaFoldDB" id="A0A6N4QG73"/>
<feature type="domain" description="DUF6680" evidence="2">
    <location>
        <begin position="9"/>
        <end position="131"/>
    </location>
</feature>
<dbReference type="RefSeq" id="WP_135681197.1">
    <property type="nucleotide sequence ID" value="NZ_RQFF01000027.1"/>
</dbReference>
<evidence type="ECO:0000259" key="2">
    <source>
        <dbReference type="Pfam" id="PF20385"/>
    </source>
</evidence>
<keyword evidence="4" id="KW-1185">Reference proteome</keyword>
<name>A0A6N4QG73_9LEPT</name>
<dbReference type="EMBL" id="RQFF01000027">
    <property type="protein sequence ID" value="TGK70606.1"/>
    <property type="molecule type" value="Genomic_DNA"/>
</dbReference>
<keyword evidence="1" id="KW-0472">Membrane</keyword>
<keyword evidence="1" id="KW-1133">Transmembrane helix</keyword>
<evidence type="ECO:0000313" key="4">
    <source>
        <dbReference type="Proteomes" id="UP000297239"/>
    </source>
</evidence>
<evidence type="ECO:0000313" key="3">
    <source>
        <dbReference type="EMBL" id="TGK70606.1"/>
    </source>
</evidence>
<evidence type="ECO:0000256" key="1">
    <source>
        <dbReference type="SAM" id="Phobius"/>
    </source>
</evidence>